<proteinExistence type="predicted"/>
<organism evidence="1 2">
    <name type="scientific">Actinomyces capricornis</name>
    <dbReference type="NCBI Taxonomy" id="2755559"/>
    <lineage>
        <taxon>Bacteria</taxon>
        <taxon>Bacillati</taxon>
        <taxon>Actinomycetota</taxon>
        <taxon>Actinomycetes</taxon>
        <taxon>Actinomycetales</taxon>
        <taxon>Actinomycetaceae</taxon>
        <taxon>Actinomyces</taxon>
    </lineage>
</organism>
<keyword evidence="2" id="KW-1185">Reference proteome</keyword>
<evidence type="ECO:0000313" key="1">
    <source>
        <dbReference type="EMBL" id="BDA64442.1"/>
    </source>
</evidence>
<dbReference type="EMBL" id="AP025017">
    <property type="protein sequence ID" value="BDA64442.1"/>
    <property type="molecule type" value="Genomic_DNA"/>
</dbReference>
<sequence>MGVVGVFAAHNLEEIAHLPQDLETLPAWIKKAGPWRDVRSFTVATSLLTAAVGAGFGAGHGAARRPRALLLHPLTEHSRSPTDPSCGEYDGAARDSRLSCARAIPDPQ</sequence>
<protein>
    <submittedName>
        <fullName evidence="1">Uncharacterized protein</fullName>
    </submittedName>
</protein>
<dbReference type="Proteomes" id="UP000824496">
    <property type="component" value="Chromosome"/>
</dbReference>
<reference evidence="1 2" key="1">
    <citation type="submission" date="2021-08" db="EMBL/GenBank/DDBJ databases">
        <title>Whole genome sequence of novel Actinomyces species strain MAS-1.</title>
        <authorList>
            <person name="Saito M."/>
            <person name="Kuwahara N."/>
            <person name="Takizawa T."/>
            <person name="Gotouda H."/>
            <person name="Ochiai T."/>
        </authorList>
    </citation>
    <scope>NUCLEOTIDE SEQUENCE [LARGE SCALE GENOMIC DNA]</scope>
    <source>
        <strain evidence="1 2">MAS-1</strain>
    </source>
</reference>
<evidence type="ECO:0000313" key="2">
    <source>
        <dbReference type="Proteomes" id="UP000824496"/>
    </source>
</evidence>
<gene>
    <name evidence="1" type="ORF">MANAM107_12760</name>
</gene>
<accession>A0ABM7UAV8</accession>
<name>A0ABM7UAV8_9ACTO</name>